<dbReference type="InterPro" id="IPR006626">
    <property type="entry name" value="PbH1"/>
</dbReference>
<name>A0A176TF03_9FLAO</name>
<protein>
    <recommendedName>
        <fullName evidence="1">Right handed beta helix domain-containing protein</fullName>
    </recommendedName>
</protein>
<dbReference type="Pfam" id="PF13229">
    <property type="entry name" value="Beta_helix"/>
    <property type="match status" value="1"/>
</dbReference>
<dbReference type="SUPFAM" id="SSF51126">
    <property type="entry name" value="Pectin lyase-like"/>
    <property type="match status" value="1"/>
</dbReference>
<dbReference type="Gene3D" id="2.160.20.10">
    <property type="entry name" value="Single-stranded right-handed beta-helix, Pectin lyase-like"/>
    <property type="match status" value="2"/>
</dbReference>
<sequence length="695" mass="77687">MIKFLSFTIFVLLGNIALAQEIYVSASGKKSGKGTYQSPYNSLEKALEKSIHIKGENTTKKINIFIREGVYNIKNSIFLDSTYSYISIEAYKDETVVFSGGQSIPVKSLKKSKIKVTSNNHQLPIYEIDLKKLGISNFGKLRNVGFSRPYGPAWGELFVNKKAMHLARWPNKNMVPMGKVLEKGSIPRKGDFSNLGGVIQYDSLRINNWGKEKNAWMSGYFMWGYADDMVKISNVNPVKQTMSTATSTLYGYGNGKPWQKWYGVNILYELDAPGEYYVDKEKGMLYFMSDAKKISSLDFSILEYPFFQIDGAENINIKGISFENSRGIGISMVNTKGVTIDACNFKNLGSLGITVGKGIEPFLEYRHKGTGVAKGGKVGSLLQHLYSNTTFNREGGFNNKIVNCTFSQLGAGGVSLGGGNRLTLEAGNNLVENCLFFDVNRIEKSYRPAVHLTGVGNKVLHCEMYDLPSVAILMHGNNHTIEYNYIHDVCLEVEDMGAIYYGRDPSERGTLIRYNYIANIPDEYNTSAVYHDDAACGLTVTDNVFYKAGKLNVLIGGGSDNIYKNNVFLEGKVGVQIGNRLQTWAKWVLEDGGLFRERMEAVNFKDSPYVDQYPTLKTYFEKAEIPTGNVVTENVFINLKKVNVGKIEWLGFTDSNSVTNKNLPNINSKNEFIDLIVHKIPELKKLPLKKIGLKK</sequence>
<organism evidence="2 3">
    <name type="scientific">Polaribacter atrinae</name>
    <dbReference type="NCBI Taxonomy" id="1333662"/>
    <lineage>
        <taxon>Bacteria</taxon>
        <taxon>Pseudomonadati</taxon>
        <taxon>Bacteroidota</taxon>
        <taxon>Flavobacteriia</taxon>
        <taxon>Flavobacteriales</taxon>
        <taxon>Flavobacteriaceae</taxon>
    </lineage>
</organism>
<accession>A0A176TF03</accession>
<proteinExistence type="predicted"/>
<keyword evidence="3" id="KW-1185">Reference proteome</keyword>
<dbReference type="InterPro" id="IPR011050">
    <property type="entry name" value="Pectin_lyase_fold/virulence"/>
</dbReference>
<evidence type="ECO:0000313" key="3">
    <source>
        <dbReference type="Proteomes" id="UP000076923"/>
    </source>
</evidence>
<dbReference type="SMART" id="SM00710">
    <property type="entry name" value="PbH1"/>
    <property type="match status" value="7"/>
</dbReference>
<comment type="caution">
    <text evidence="2">The sequence shown here is derived from an EMBL/GenBank/DDBJ whole genome shotgun (WGS) entry which is preliminary data.</text>
</comment>
<dbReference type="Proteomes" id="UP000076923">
    <property type="component" value="Unassembled WGS sequence"/>
</dbReference>
<evidence type="ECO:0000259" key="1">
    <source>
        <dbReference type="Pfam" id="PF13229"/>
    </source>
</evidence>
<dbReference type="PANTHER" id="PTHR36453:SF1">
    <property type="entry name" value="RIGHT HANDED BETA HELIX DOMAIN-CONTAINING PROTEIN"/>
    <property type="match status" value="1"/>
</dbReference>
<evidence type="ECO:0000313" key="2">
    <source>
        <dbReference type="EMBL" id="OAD46450.1"/>
    </source>
</evidence>
<dbReference type="InterPro" id="IPR039448">
    <property type="entry name" value="Beta_helix"/>
</dbReference>
<dbReference type="STRING" id="1333662.LPB303_02660"/>
<dbReference type="OrthoDB" id="9763537at2"/>
<dbReference type="AlphaFoldDB" id="A0A176TF03"/>
<reference evidence="2 3" key="1">
    <citation type="submission" date="2016-02" db="EMBL/GenBank/DDBJ databases">
        <title>Draft genome sequence of Polaribacter atrinae KACC17473.</title>
        <authorList>
            <person name="Shin S.-K."/>
            <person name="Yi H."/>
        </authorList>
    </citation>
    <scope>NUCLEOTIDE SEQUENCE [LARGE SCALE GENOMIC DNA]</scope>
    <source>
        <strain evidence="2 3">KACC 17473</strain>
    </source>
</reference>
<gene>
    <name evidence="2" type="ORF">LPB303_02660</name>
</gene>
<dbReference type="InterPro" id="IPR012334">
    <property type="entry name" value="Pectin_lyas_fold"/>
</dbReference>
<dbReference type="EMBL" id="LVWE01000003">
    <property type="protein sequence ID" value="OAD46450.1"/>
    <property type="molecule type" value="Genomic_DNA"/>
</dbReference>
<dbReference type="RefSeq" id="WP_082864150.1">
    <property type="nucleotide sequence ID" value="NZ_CAXHZY010000001.1"/>
</dbReference>
<feature type="domain" description="Right handed beta helix" evidence="1">
    <location>
        <begin position="398"/>
        <end position="568"/>
    </location>
</feature>
<dbReference type="PANTHER" id="PTHR36453">
    <property type="entry name" value="SECRETED PROTEIN-RELATED"/>
    <property type="match status" value="1"/>
</dbReference>